<evidence type="ECO:0000313" key="2">
    <source>
        <dbReference type="EMBL" id="GGJ86955.1"/>
    </source>
</evidence>
<dbReference type="RefSeq" id="WP_189106849.1">
    <property type="nucleotide sequence ID" value="NZ_BMMV01000005.1"/>
</dbReference>
<protein>
    <submittedName>
        <fullName evidence="2">Uncharacterized protein</fullName>
    </submittedName>
</protein>
<accession>A0ABQ2E435</accession>
<name>A0ABQ2E435_9ACTN</name>
<keyword evidence="1" id="KW-0472">Membrane</keyword>
<reference evidence="3" key="1">
    <citation type="journal article" date="2019" name="Int. J. Syst. Evol. Microbiol.">
        <title>The Global Catalogue of Microorganisms (GCM) 10K type strain sequencing project: providing services to taxonomists for standard genome sequencing and annotation.</title>
        <authorList>
            <consortium name="The Broad Institute Genomics Platform"/>
            <consortium name="The Broad Institute Genome Sequencing Center for Infectious Disease"/>
            <person name="Wu L."/>
            <person name="Ma J."/>
        </authorList>
    </citation>
    <scope>NUCLEOTIDE SEQUENCE [LARGE SCALE GENOMIC DNA]</scope>
    <source>
        <strain evidence="3">CGMCC 4.7275</strain>
    </source>
</reference>
<keyword evidence="3" id="KW-1185">Reference proteome</keyword>
<dbReference type="Proteomes" id="UP000660265">
    <property type="component" value="Unassembled WGS sequence"/>
</dbReference>
<evidence type="ECO:0000256" key="1">
    <source>
        <dbReference type="SAM" id="Phobius"/>
    </source>
</evidence>
<keyword evidence="1" id="KW-1133">Transmembrane helix</keyword>
<proteinExistence type="predicted"/>
<evidence type="ECO:0000313" key="3">
    <source>
        <dbReference type="Proteomes" id="UP000660265"/>
    </source>
</evidence>
<keyword evidence="1" id="KW-0812">Transmembrane</keyword>
<organism evidence="2 3">
    <name type="scientific">Streptomyces camponoticapitis</name>
    <dbReference type="NCBI Taxonomy" id="1616125"/>
    <lineage>
        <taxon>Bacteria</taxon>
        <taxon>Bacillati</taxon>
        <taxon>Actinomycetota</taxon>
        <taxon>Actinomycetes</taxon>
        <taxon>Kitasatosporales</taxon>
        <taxon>Streptomycetaceae</taxon>
        <taxon>Streptomyces</taxon>
    </lineage>
</organism>
<dbReference type="EMBL" id="BMMV01000005">
    <property type="protein sequence ID" value="GGJ86955.1"/>
    <property type="molecule type" value="Genomic_DNA"/>
</dbReference>
<sequence length="98" mass="10853">MHPYLITAKPGRIRRSLTALRVWSVRLLALAVMTGLGAVVLTVRCARPVINYLATKAIYLELWAAQRLGRPPVSGLVGAGLTDEFIREFHRARQTTNA</sequence>
<feature type="transmembrane region" description="Helical" evidence="1">
    <location>
        <begin position="20"/>
        <end position="43"/>
    </location>
</feature>
<comment type="caution">
    <text evidence="2">The sequence shown here is derived from an EMBL/GenBank/DDBJ whole genome shotgun (WGS) entry which is preliminary data.</text>
</comment>
<gene>
    <name evidence="2" type="ORF">GCM10011583_18210</name>
</gene>